<dbReference type="AlphaFoldDB" id="A0A9K3GGK0"/>
<name>A0A9K3GGK0_9EUKA</name>
<organism evidence="1 2">
    <name type="scientific">Kipferlia bialata</name>
    <dbReference type="NCBI Taxonomy" id="797122"/>
    <lineage>
        <taxon>Eukaryota</taxon>
        <taxon>Metamonada</taxon>
        <taxon>Carpediemonas-like organisms</taxon>
        <taxon>Kipferlia</taxon>
    </lineage>
</organism>
<comment type="caution">
    <text evidence="1">The sequence shown here is derived from an EMBL/GenBank/DDBJ whole genome shotgun (WGS) entry which is preliminary data.</text>
</comment>
<evidence type="ECO:0000313" key="2">
    <source>
        <dbReference type="Proteomes" id="UP000265618"/>
    </source>
</evidence>
<dbReference type="Proteomes" id="UP000265618">
    <property type="component" value="Unassembled WGS sequence"/>
</dbReference>
<accession>A0A9K3GGK0</accession>
<dbReference type="EMBL" id="BDIP01000374">
    <property type="protein sequence ID" value="GIQ81371.1"/>
    <property type="molecule type" value="Genomic_DNA"/>
</dbReference>
<feature type="non-terminal residue" evidence="1">
    <location>
        <position position="359"/>
    </location>
</feature>
<protein>
    <submittedName>
        <fullName evidence="1">Uncharacterized protein</fullName>
    </submittedName>
</protein>
<sequence length="359" mass="38335">MGKNERQNLRGERRRPAKVVKYQDDVSALLREFKVDPVTNLPQMQDTVSQSSKLFAHLTDTSESGVAATTLEAVHQLGGSPSSQLAGLSVLYVLLHTEAAVRQVAIKAMQTKQGKGKRAVKNLVDYGVALVTRASGRMHVPSPDQDPRVVYVTLILAQVAMLRARPAKGQQGASDVIPASDIQSLVGLFCRTVTAKVPIMASASITGFLGCFMTLHHLQSLKASATKGSAKSRDIDAPLTRGAVDAIQTASLATDNAMACECLYMCLGVKSKRDMLCTPARFHALVKGAKESHARAKAAKETGEDIPPERRPSSCAMALAASALTTACHLCMEKDTLLGDAAAYTLMYDCVDLQTVPAE</sequence>
<gene>
    <name evidence="1" type="ORF">KIPB_002319</name>
</gene>
<evidence type="ECO:0000313" key="1">
    <source>
        <dbReference type="EMBL" id="GIQ81371.1"/>
    </source>
</evidence>
<keyword evidence="2" id="KW-1185">Reference proteome</keyword>
<proteinExistence type="predicted"/>
<reference evidence="1 2" key="1">
    <citation type="journal article" date="2018" name="PLoS ONE">
        <title>The draft genome of Kipferlia bialata reveals reductive genome evolution in fornicate parasites.</title>
        <authorList>
            <person name="Tanifuji G."/>
            <person name="Takabayashi S."/>
            <person name="Kume K."/>
            <person name="Takagi M."/>
            <person name="Nakayama T."/>
            <person name="Kamikawa R."/>
            <person name="Inagaki Y."/>
            <person name="Hashimoto T."/>
        </authorList>
    </citation>
    <scope>NUCLEOTIDE SEQUENCE [LARGE SCALE GENOMIC DNA]</scope>
    <source>
        <strain evidence="1">NY0173</strain>
    </source>
</reference>